<comment type="function">
    <text evidence="6">Catalyzes the 2'-O-methylation of the ribose of cytidine 1402 (C1402) in 16S rRNA.</text>
</comment>
<evidence type="ECO:0000256" key="4">
    <source>
        <dbReference type="ARBA" id="ARBA00022679"/>
    </source>
</evidence>
<dbReference type="PANTHER" id="PTHR46111">
    <property type="entry name" value="RIBOSOMAL RNA SMALL SUBUNIT METHYLTRANSFERASE I"/>
    <property type="match status" value="1"/>
</dbReference>
<dbReference type="RefSeq" id="WP_110521878.1">
    <property type="nucleotide sequence ID" value="NZ_PDOF01000005.1"/>
</dbReference>
<evidence type="ECO:0000256" key="6">
    <source>
        <dbReference type="HAMAP-Rule" id="MF_01877"/>
    </source>
</evidence>
<dbReference type="InterPro" id="IPR008189">
    <property type="entry name" value="rRNA_ssu_MeTfrase_I"/>
</dbReference>
<comment type="subcellular location">
    <subcellularLocation>
        <location evidence="6">Cytoplasm</location>
    </subcellularLocation>
</comment>
<reference evidence="8 9" key="1">
    <citation type="submission" date="2017-10" db="EMBL/GenBank/DDBJ databases">
        <title>Bacillus sp. nov., a halophilic bacterium isolated from a Yangshapao Lake.</title>
        <authorList>
            <person name="Wang H."/>
        </authorList>
    </citation>
    <scope>NUCLEOTIDE SEQUENCE [LARGE SCALE GENOMIC DNA]</scope>
    <source>
        <strain evidence="8 9">YSP-3</strain>
    </source>
</reference>
<feature type="domain" description="Tetrapyrrole methylase" evidence="7">
    <location>
        <begin position="17"/>
        <end position="215"/>
    </location>
</feature>
<dbReference type="Proteomes" id="UP000248066">
    <property type="component" value="Unassembled WGS sequence"/>
</dbReference>
<dbReference type="InterPro" id="IPR035996">
    <property type="entry name" value="4pyrrol_Methylase_sf"/>
</dbReference>
<dbReference type="InterPro" id="IPR014777">
    <property type="entry name" value="4pyrrole_Mease_sub1"/>
</dbReference>
<dbReference type="FunFam" id="3.40.1010.10:FF:000002">
    <property type="entry name" value="Ribosomal RNA small subunit methyltransferase I"/>
    <property type="match status" value="1"/>
</dbReference>
<dbReference type="FunFam" id="3.30.950.10:FF:000002">
    <property type="entry name" value="Ribosomal RNA small subunit methyltransferase I"/>
    <property type="match status" value="1"/>
</dbReference>
<organism evidence="8 9">
    <name type="scientific">Alteribacter lacisalsi</name>
    <dbReference type="NCBI Taxonomy" id="2045244"/>
    <lineage>
        <taxon>Bacteria</taxon>
        <taxon>Bacillati</taxon>
        <taxon>Bacillota</taxon>
        <taxon>Bacilli</taxon>
        <taxon>Bacillales</taxon>
        <taxon>Bacillaceae</taxon>
        <taxon>Alteribacter</taxon>
    </lineage>
</organism>
<comment type="similarity">
    <text evidence="6">Belongs to the methyltransferase superfamily. RsmI family.</text>
</comment>
<accession>A0A2W0HF72</accession>
<dbReference type="PANTHER" id="PTHR46111:SF1">
    <property type="entry name" value="RIBOSOMAL RNA SMALL SUBUNIT METHYLTRANSFERASE I"/>
    <property type="match status" value="1"/>
</dbReference>
<dbReference type="AlphaFoldDB" id="A0A2W0HF72"/>
<evidence type="ECO:0000256" key="2">
    <source>
        <dbReference type="ARBA" id="ARBA00022552"/>
    </source>
</evidence>
<evidence type="ECO:0000313" key="9">
    <source>
        <dbReference type="Proteomes" id="UP000248066"/>
    </source>
</evidence>
<dbReference type="CDD" id="cd11648">
    <property type="entry name" value="RsmI"/>
    <property type="match status" value="1"/>
</dbReference>
<keyword evidence="2 6" id="KW-0698">rRNA processing</keyword>
<evidence type="ECO:0000256" key="1">
    <source>
        <dbReference type="ARBA" id="ARBA00022490"/>
    </source>
</evidence>
<comment type="caution">
    <text evidence="8">The sequence shown here is derived from an EMBL/GenBank/DDBJ whole genome shotgun (WGS) entry which is preliminary data.</text>
</comment>
<dbReference type="Pfam" id="PF00590">
    <property type="entry name" value="TP_methylase"/>
    <property type="match status" value="1"/>
</dbReference>
<dbReference type="NCBIfam" id="TIGR00096">
    <property type="entry name" value="16S rRNA (cytidine(1402)-2'-O)-methyltransferase"/>
    <property type="match status" value="1"/>
</dbReference>
<dbReference type="GO" id="GO:0005737">
    <property type="term" value="C:cytoplasm"/>
    <property type="evidence" value="ECO:0007669"/>
    <property type="project" value="UniProtKB-SubCell"/>
</dbReference>
<dbReference type="EC" id="2.1.1.198" evidence="6"/>
<proteinExistence type="inferred from homology"/>
<keyword evidence="9" id="KW-1185">Reference proteome</keyword>
<dbReference type="InterPro" id="IPR018063">
    <property type="entry name" value="SAM_MeTrfase_RsmI_CS"/>
</dbReference>
<protein>
    <recommendedName>
        <fullName evidence="6">Ribosomal RNA small subunit methyltransferase I</fullName>
        <ecNumber evidence="6">2.1.1.198</ecNumber>
    </recommendedName>
    <alternativeName>
        <fullName evidence="6">16S rRNA 2'-O-ribose C1402 methyltransferase</fullName>
    </alternativeName>
    <alternativeName>
        <fullName evidence="6">rRNA (cytidine-2'-O-)-methyltransferase RsmI</fullName>
    </alternativeName>
</protein>
<dbReference type="Gene3D" id="3.40.1010.10">
    <property type="entry name" value="Cobalt-precorrin-4 Transmethylase, Domain 1"/>
    <property type="match status" value="1"/>
</dbReference>
<dbReference type="SUPFAM" id="SSF53790">
    <property type="entry name" value="Tetrapyrrole methylase"/>
    <property type="match status" value="1"/>
</dbReference>
<evidence type="ECO:0000256" key="3">
    <source>
        <dbReference type="ARBA" id="ARBA00022603"/>
    </source>
</evidence>
<dbReference type="Gene3D" id="3.30.950.10">
    <property type="entry name" value="Methyltransferase, Cobalt-precorrin-4 Transmethylase, Domain 2"/>
    <property type="match status" value="1"/>
</dbReference>
<evidence type="ECO:0000313" key="8">
    <source>
        <dbReference type="EMBL" id="PYZ95449.1"/>
    </source>
</evidence>
<keyword evidence="3 6" id="KW-0489">Methyltransferase</keyword>
<dbReference type="InterPro" id="IPR014776">
    <property type="entry name" value="4pyrrole_Mease_sub2"/>
</dbReference>
<dbReference type="GO" id="GO:0070677">
    <property type="term" value="F:rRNA (cytosine-2'-O-)-methyltransferase activity"/>
    <property type="evidence" value="ECO:0007669"/>
    <property type="project" value="UniProtKB-UniRule"/>
</dbReference>
<dbReference type="OrthoDB" id="9809084at2"/>
<dbReference type="PROSITE" id="PS01296">
    <property type="entry name" value="RSMI"/>
    <property type="match status" value="1"/>
</dbReference>
<dbReference type="EMBL" id="PDOF01000005">
    <property type="protein sequence ID" value="PYZ95449.1"/>
    <property type="molecule type" value="Genomic_DNA"/>
</dbReference>
<gene>
    <name evidence="6 8" type="primary">rsmI</name>
    <name evidence="8" type="ORF">CR205_19745</name>
</gene>
<evidence type="ECO:0000259" key="7">
    <source>
        <dbReference type="Pfam" id="PF00590"/>
    </source>
</evidence>
<name>A0A2W0HF72_9BACI</name>
<comment type="catalytic activity">
    <reaction evidence="6">
        <text>cytidine(1402) in 16S rRNA + S-adenosyl-L-methionine = 2'-O-methylcytidine(1402) in 16S rRNA + S-adenosyl-L-homocysteine + H(+)</text>
        <dbReference type="Rhea" id="RHEA:42924"/>
        <dbReference type="Rhea" id="RHEA-COMP:10285"/>
        <dbReference type="Rhea" id="RHEA-COMP:10286"/>
        <dbReference type="ChEBI" id="CHEBI:15378"/>
        <dbReference type="ChEBI" id="CHEBI:57856"/>
        <dbReference type="ChEBI" id="CHEBI:59789"/>
        <dbReference type="ChEBI" id="CHEBI:74495"/>
        <dbReference type="ChEBI" id="CHEBI:82748"/>
        <dbReference type="EC" id="2.1.1.198"/>
    </reaction>
</comment>
<dbReference type="HAMAP" id="MF_01877">
    <property type="entry name" value="16SrRNA_methyltr_I"/>
    <property type="match status" value="1"/>
</dbReference>
<dbReference type="PIRSF" id="PIRSF005917">
    <property type="entry name" value="MTase_YraL"/>
    <property type="match status" value="1"/>
</dbReference>
<keyword evidence="4 6" id="KW-0808">Transferase</keyword>
<evidence type="ECO:0000256" key="5">
    <source>
        <dbReference type="ARBA" id="ARBA00022691"/>
    </source>
</evidence>
<keyword evidence="1 6" id="KW-0963">Cytoplasm</keyword>
<keyword evidence="5 6" id="KW-0949">S-adenosyl-L-methionine</keyword>
<sequence length="290" mass="32667">MYVQKSFKDDGESSGILYLVPTPIGNLEDMTYRAVKVLKEADVIAAEDTRNTMKLCHVFDIATPLVSYHEHSRQNREDQLIERLLNGETVALVSDAGMPAISDPGQDLVKRCVEEKLKVVPLPGANAALTALIASGLPTDMFAFVGFLNRKKKIKHEQLEQWRSSRETLLFYESPHRVAATLGDMREVLGNRNAVLCRELTKKHEEFLRGTLEELQKHCESAPLKGEMVILVEGRTGEESNEEEQWWEGLATADHVKVYIDKGMSSKDAVKAVANDRNENKRDVYKAFHT</sequence>
<dbReference type="InterPro" id="IPR000878">
    <property type="entry name" value="4pyrrol_Mease"/>
</dbReference>